<protein>
    <submittedName>
        <fullName evidence="1">Uncharacterized protein</fullName>
    </submittedName>
</protein>
<accession>A0A8R1HPW7</accession>
<dbReference type="EnsemblMetazoa" id="CJA06625.1">
    <property type="protein sequence ID" value="CJA06625.1"/>
    <property type="gene ID" value="WBGene00125829"/>
</dbReference>
<keyword evidence="2" id="KW-1185">Reference proteome</keyword>
<dbReference type="PANTHER" id="PTHR22989:SF3">
    <property type="entry name" value="METHYLTRANSFERASE FKBM DOMAIN-CONTAINING PROTEIN"/>
    <property type="match status" value="1"/>
</dbReference>
<reference evidence="2" key="1">
    <citation type="submission" date="2010-08" db="EMBL/GenBank/DDBJ databases">
        <authorList>
            <consortium name="Caenorhabditis japonica Sequencing Consortium"/>
            <person name="Wilson R.K."/>
        </authorList>
    </citation>
    <scope>NUCLEOTIDE SEQUENCE [LARGE SCALE GENOMIC DNA]</scope>
    <source>
        <strain evidence="2">DF5081</strain>
    </source>
</reference>
<dbReference type="PANTHER" id="PTHR22989">
    <property type="entry name" value="UNCHARACTERIZED DUF13 C.ELEGANS"/>
    <property type="match status" value="1"/>
</dbReference>
<evidence type="ECO:0000313" key="1">
    <source>
        <dbReference type="EnsemblMetazoa" id="CJA06625.1"/>
    </source>
</evidence>
<evidence type="ECO:0000313" key="2">
    <source>
        <dbReference type="Proteomes" id="UP000005237"/>
    </source>
</evidence>
<proteinExistence type="predicted"/>
<dbReference type="AlphaFoldDB" id="A0A8R1HPW7"/>
<organism evidence="1 2">
    <name type="scientific">Caenorhabditis japonica</name>
    <dbReference type="NCBI Taxonomy" id="281687"/>
    <lineage>
        <taxon>Eukaryota</taxon>
        <taxon>Metazoa</taxon>
        <taxon>Ecdysozoa</taxon>
        <taxon>Nematoda</taxon>
        <taxon>Chromadorea</taxon>
        <taxon>Rhabditida</taxon>
        <taxon>Rhabditina</taxon>
        <taxon>Rhabditomorpha</taxon>
        <taxon>Rhabditoidea</taxon>
        <taxon>Rhabditidae</taxon>
        <taxon>Peloderinae</taxon>
        <taxon>Caenorhabditis</taxon>
    </lineage>
</organism>
<reference evidence="1" key="2">
    <citation type="submission" date="2022-06" db="UniProtKB">
        <authorList>
            <consortium name="EnsemblMetazoa"/>
        </authorList>
    </citation>
    <scope>IDENTIFICATION</scope>
    <source>
        <strain evidence="1">DF5081</strain>
    </source>
</reference>
<sequence>MYEEWNECMRSDMQMLSTSTESVFWNQLENSVERCEQIELMRLLILESFSNLDETKYSMLPVWENTVITVVTIGIGQDVSAELQLQNVR</sequence>
<name>A0A8R1HPW7_CAEJA</name>
<dbReference type="Proteomes" id="UP000005237">
    <property type="component" value="Unassembled WGS sequence"/>
</dbReference>